<feature type="binding site" evidence="8">
    <location>
        <position position="250"/>
    </location>
    <ligand>
        <name>Zn(2+)</name>
        <dbReference type="ChEBI" id="CHEBI:29105"/>
        <note>catalytic</note>
    </ligand>
</feature>
<evidence type="ECO:0000256" key="3">
    <source>
        <dbReference type="ARBA" id="ARBA00022692"/>
    </source>
</evidence>
<keyword evidence="8" id="KW-0862">Zinc</keyword>
<accession>A0A4Z1IUC3</accession>
<evidence type="ECO:0000256" key="8">
    <source>
        <dbReference type="PIRSR" id="PIRSR608901-2"/>
    </source>
</evidence>
<feature type="transmembrane region" description="Helical" evidence="9">
    <location>
        <begin position="251"/>
        <end position="271"/>
    </location>
</feature>
<protein>
    <recommendedName>
        <fullName evidence="12">Alkaline ceramidase</fullName>
    </recommendedName>
</protein>
<comment type="subcellular location">
    <subcellularLocation>
        <location evidence="1">Membrane</location>
        <topology evidence="1">Multi-pass membrane protein</topology>
    </subcellularLocation>
</comment>
<evidence type="ECO:0000256" key="1">
    <source>
        <dbReference type="ARBA" id="ARBA00004141"/>
    </source>
</evidence>
<keyword evidence="7" id="KW-0106">Calcium</keyword>
<feature type="transmembrane region" description="Helical" evidence="9">
    <location>
        <begin position="122"/>
        <end position="142"/>
    </location>
</feature>
<evidence type="ECO:0000256" key="5">
    <source>
        <dbReference type="ARBA" id="ARBA00022989"/>
    </source>
</evidence>
<feature type="binding site" evidence="7">
    <location>
        <position position="26"/>
    </location>
    <ligand>
        <name>Ca(2+)</name>
        <dbReference type="ChEBI" id="CHEBI:29108"/>
    </ligand>
</feature>
<evidence type="ECO:0000313" key="11">
    <source>
        <dbReference type="Proteomes" id="UP000297527"/>
    </source>
</evidence>
<evidence type="ECO:0000256" key="9">
    <source>
        <dbReference type="SAM" id="Phobius"/>
    </source>
</evidence>
<dbReference type="Proteomes" id="UP000297527">
    <property type="component" value="Unassembled WGS sequence"/>
</dbReference>
<proteinExistence type="inferred from homology"/>
<feature type="transmembrane region" description="Helical" evidence="9">
    <location>
        <begin position="69"/>
        <end position="87"/>
    </location>
</feature>
<keyword evidence="3 9" id="KW-0812">Transmembrane</keyword>
<dbReference type="GO" id="GO:0005789">
    <property type="term" value="C:endoplasmic reticulum membrane"/>
    <property type="evidence" value="ECO:0007669"/>
    <property type="project" value="TreeGrafter"/>
</dbReference>
<organism evidence="10 11">
    <name type="scientific">Botryotinia convoluta</name>
    <dbReference type="NCBI Taxonomy" id="54673"/>
    <lineage>
        <taxon>Eukaryota</taxon>
        <taxon>Fungi</taxon>
        <taxon>Dikarya</taxon>
        <taxon>Ascomycota</taxon>
        <taxon>Pezizomycotina</taxon>
        <taxon>Leotiomycetes</taxon>
        <taxon>Helotiales</taxon>
        <taxon>Sclerotiniaceae</taxon>
        <taxon>Botryotinia</taxon>
    </lineage>
</organism>
<keyword evidence="11" id="KW-1185">Reference proteome</keyword>
<comment type="cofactor">
    <cofactor evidence="8">
        <name>Zn(2+)</name>
        <dbReference type="ChEBI" id="CHEBI:29105"/>
    </cofactor>
</comment>
<dbReference type="InterPro" id="IPR008901">
    <property type="entry name" value="ACER"/>
</dbReference>
<evidence type="ECO:0000256" key="6">
    <source>
        <dbReference type="ARBA" id="ARBA00023136"/>
    </source>
</evidence>
<evidence type="ECO:0000256" key="7">
    <source>
        <dbReference type="PIRSR" id="PIRSR608901-1"/>
    </source>
</evidence>
<dbReference type="GO" id="GO:0046514">
    <property type="term" value="P:ceramide catabolic process"/>
    <property type="evidence" value="ECO:0007669"/>
    <property type="project" value="TreeGrafter"/>
</dbReference>
<keyword evidence="4" id="KW-0378">Hydrolase</keyword>
<dbReference type="AlphaFoldDB" id="A0A4Z1IUC3"/>
<dbReference type="EMBL" id="PQXN01000037">
    <property type="protein sequence ID" value="TGO60237.1"/>
    <property type="molecule type" value="Genomic_DNA"/>
</dbReference>
<comment type="caution">
    <text evidence="10">The sequence shown here is derived from an EMBL/GenBank/DDBJ whole genome shotgun (WGS) entry which is preliminary data.</text>
</comment>
<feature type="transmembrane region" description="Helical" evidence="9">
    <location>
        <begin position="207"/>
        <end position="224"/>
    </location>
</feature>
<feature type="transmembrane region" description="Helical" evidence="9">
    <location>
        <begin position="93"/>
        <end position="115"/>
    </location>
</feature>
<dbReference type="GO" id="GO:0016811">
    <property type="term" value="F:hydrolase activity, acting on carbon-nitrogen (but not peptide) bonds, in linear amides"/>
    <property type="evidence" value="ECO:0007669"/>
    <property type="project" value="InterPro"/>
</dbReference>
<dbReference type="GO" id="GO:0046513">
    <property type="term" value="P:ceramide biosynthetic process"/>
    <property type="evidence" value="ECO:0007669"/>
    <property type="project" value="TreeGrafter"/>
</dbReference>
<evidence type="ECO:0000313" key="10">
    <source>
        <dbReference type="EMBL" id="TGO60237.1"/>
    </source>
</evidence>
<comment type="similarity">
    <text evidence="2">Belongs to the alkaline ceramidase family.</text>
</comment>
<feature type="binding site" evidence="7">
    <location>
        <position position="24"/>
    </location>
    <ligand>
        <name>Ca(2+)</name>
        <dbReference type="ChEBI" id="CHEBI:29108"/>
    </ligand>
</feature>
<sequence>MLPSTPYPSSGPGYWGPVTSTINWCEEARDDYYATIYSAEIVNTVTNLMFVILAWKGISSCIRYGHDRVFLVAFLSYLVIGVGSMLFHSTLIYPMQLVDELAMIYLECILAYSVFAHQKSPLSRFVLAFSISALAVFITLYYHYLQDPVFHQNMFALLTAIVVFRSMWIMEHILNPKRRVKDEKVTTVEQKRRDERDSKILSQMWKLNYIGLTYVALAFFIWNLDNIYCGTIRRWRREVGLPWGILLEGHGWWHILTGIAAYNNITWSIWLRYCRNGKQDLVDLEWPSMFTSMPVVVGTKLQNKIL</sequence>
<dbReference type="GO" id="GO:0046872">
    <property type="term" value="F:metal ion binding"/>
    <property type="evidence" value="ECO:0007669"/>
    <property type="project" value="UniProtKB-KW"/>
</dbReference>
<evidence type="ECO:0008006" key="12">
    <source>
        <dbReference type="Google" id="ProtNLM"/>
    </source>
</evidence>
<reference evidence="10 11" key="1">
    <citation type="submission" date="2017-12" db="EMBL/GenBank/DDBJ databases">
        <title>Comparative genomics of Botrytis spp.</title>
        <authorList>
            <person name="Valero-Jimenez C.A."/>
            <person name="Tapia P."/>
            <person name="Veloso J."/>
            <person name="Silva-Moreno E."/>
            <person name="Staats M."/>
            <person name="Valdes J.H."/>
            <person name="Van Kan J.A.L."/>
        </authorList>
    </citation>
    <scope>NUCLEOTIDE SEQUENCE [LARGE SCALE GENOMIC DNA]</scope>
    <source>
        <strain evidence="10 11">MUCL11595</strain>
    </source>
</reference>
<feature type="binding site" evidence="7">
    <location>
        <position position="40"/>
    </location>
    <ligand>
        <name>Ca(2+)</name>
        <dbReference type="ChEBI" id="CHEBI:29108"/>
    </ligand>
</feature>
<feature type="binding site" evidence="8">
    <location>
        <position position="254"/>
    </location>
    <ligand>
        <name>Zn(2+)</name>
        <dbReference type="ChEBI" id="CHEBI:29105"/>
        <note>catalytic</note>
    </ligand>
</feature>
<feature type="binding site" evidence="8">
    <location>
        <position position="88"/>
    </location>
    <ligand>
        <name>Zn(2+)</name>
        <dbReference type="ChEBI" id="CHEBI:29105"/>
        <note>catalytic</note>
    </ligand>
</feature>
<keyword evidence="7" id="KW-0479">Metal-binding</keyword>
<dbReference type="OrthoDB" id="187171at2759"/>
<evidence type="ECO:0000256" key="4">
    <source>
        <dbReference type="ARBA" id="ARBA00022801"/>
    </source>
</evidence>
<evidence type="ECO:0000256" key="2">
    <source>
        <dbReference type="ARBA" id="ARBA00009780"/>
    </source>
</evidence>
<feature type="transmembrane region" description="Helical" evidence="9">
    <location>
        <begin position="154"/>
        <end position="174"/>
    </location>
</feature>
<gene>
    <name evidence="10" type="ORF">BCON_0037g00370</name>
</gene>
<dbReference type="PANTHER" id="PTHR46187:SF3">
    <property type="entry name" value="ALKALINE CERAMIDASE 3"/>
    <property type="match status" value="1"/>
</dbReference>
<feature type="transmembrane region" description="Helical" evidence="9">
    <location>
        <begin position="36"/>
        <end position="57"/>
    </location>
</feature>
<name>A0A4Z1IUC3_9HELO</name>
<dbReference type="Pfam" id="PF05875">
    <property type="entry name" value="Ceramidase"/>
    <property type="match status" value="1"/>
</dbReference>
<keyword evidence="5 9" id="KW-1133">Transmembrane helix</keyword>
<keyword evidence="6 9" id="KW-0472">Membrane</keyword>
<dbReference type="PANTHER" id="PTHR46187">
    <property type="entry name" value="ALKALINE CERAMIDASE 3"/>
    <property type="match status" value="1"/>
</dbReference>